<protein>
    <submittedName>
        <fullName evidence="2">Uncharacterized protein</fullName>
    </submittedName>
</protein>
<reference evidence="3" key="2">
    <citation type="submission" date="2016-01" db="EMBL/GenBank/DDBJ databases">
        <title>Draft Genome Sequence of Paenibacillus amylolyticus Heshi-A3 that Was Isolated from Fermented Rice Bran with Aging Salted Mackerel, Which Was Named Heshiko as Traditional Fermented Seafood in Japan.</title>
        <authorList>
            <person name="Akuzawa S."/>
            <person name="Nakagawa J."/>
            <person name="Kanekatsu T."/>
            <person name="Kubota E."/>
            <person name="Ohtake R."/>
            <person name="Suzuki T."/>
            <person name="Kanesaki Y."/>
        </authorList>
    </citation>
    <scope>NUCLEOTIDE SEQUENCE [LARGE SCALE GENOMIC DNA]</scope>
    <source>
        <strain evidence="3">Heshi-A3</strain>
    </source>
</reference>
<accession>A0A100VSH5</accession>
<dbReference type="Proteomes" id="UP000069697">
    <property type="component" value="Unassembled WGS sequence"/>
</dbReference>
<evidence type="ECO:0000313" key="3">
    <source>
        <dbReference type="Proteomes" id="UP000069697"/>
    </source>
</evidence>
<sequence>MIRMPIQQMIPYHHQYPRNTATTAPKKENENTQGLSFHEILQQKMAKKNASPSLR</sequence>
<dbReference type="GeneID" id="72446659"/>
<dbReference type="EMBL" id="BCNV01000008">
    <property type="protein sequence ID" value="GAS85254.1"/>
    <property type="molecule type" value="Genomic_DNA"/>
</dbReference>
<reference evidence="2 3" key="1">
    <citation type="journal article" date="2016" name="Genome Announc.">
        <title>Draft Genome Sequence of Paenibacillus amylolyticus Heshi-A3, Isolated from Fermented Rice Bran in a Japanese Fermented Seafood Dish.</title>
        <authorList>
            <person name="Akuzawa S."/>
            <person name="Nagaoka J."/>
            <person name="Kanekatsu M."/>
            <person name="Kubota E."/>
            <person name="Ohtake R."/>
            <person name="Suzuki T."/>
            <person name="Kanesaki Y."/>
        </authorList>
    </citation>
    <scope>NUCLEOTIDE SEQUENCE [LARGE SCALE GENOMIC DNA]</scope>
    <source>
        <strain evidence="2 3">Heshi-A3</strain>
    </source>
</reference>
<dbReference type="RefSeq" id="WP_017690769.1">
    <property type="nucleotide sequence ID" value="NZ_BCNV01000008.1"/>
</dbReference>
<dbReference type="AlphaFoldDB" id="A0A100VSH5"/>
<comment type="caution">
    <text evidence="2">The sequence shown here is derived from an EMBL/GenBank/DDBJ whole genome shotgun (WGS) entry which is preliminary data.</text>
</comment>
<organism evidence="2 3">
    <name type="scientific">Paenibacillus amylolyticus</name>
    <dbReference type="NCBI Taxonomy" id="1451"/>
    <lineage>
        <taxon>Bacteria</taxon>
        <taxon>Bacillati</taxon>
        <taxon>Bacillota</taxon>
        <taxon>Bacilli</taxon>
        <taxon>Bacillales</taxon>
        <taxon>Paenibacillaceae</taxon>
        <taxon>Paenibacillus</taxon>
    </lineage>
</organism>
<evidence type="ECO:0000313" key="2">
    <source>
        <dbReference type="EMBL" id="GAS85254.1"/>
    </source>
</evidence>
<evidence type="ECO:0000256" key="1">
    <source>
        <dbReference type="SAM" id="MobiDB-lite"/>
    </source>
</evidence>
<name>A0A100VSH5_PAEAM</name>
<gene>
    <name evidence="2" type="ORF">PAHA3_5376</name>
</gene>
<feature type="region of interest" description="Disordered" evidence="1">
    <location>
        <begin position="1"/>
        <end position="31"/>
    </location>
</feature>
<proteinExistence type="predicted"/>